<sequence>MAIPIAEAHLHRSEPYQTSSVRQPQRLRCSVGIMAYNEEANIARTLQAVLAQQSTTLDIHEIIIVASGCTDRTIPIVRDFAAHESRVKLYIQEQREGKASAINLFLAHVESEIVVLLGGDIIPAPEALEHLCAPLLDTHIGMVGGRPIPVNNPHTFMGHVVHLLWHLHDRLAEQAPKLGEIVAFRNVVAGIPIRSAVDEISLQALISQLGYQLYYEPYCVVYNKGPLTIKDFLHQRRRIYAGHLQVKEQQRYEASTMRALPIIRQLLATHRYALGTPRRVLWTLGAVVLESYARLQGYLDYLYHREHHIWQAVHSSKNPDIDLPQLYASKQEVIARGAFPSGRDQHEKPPRVVVESLRSESKPAWTLQFGNCSIKER</sequence>
<dbReference type="Pfam" id="PF00535">
    <property type="entry name" value="Glycos_transf_2"/>
    <property type="match status" value="1"/>
</dbReference>
<dbReference type="SUPFAM" id="SSF53448">
    <property type="entry name" value="Nucleotide-diphospho-sugar transferases"/>
    <property type="match status" value="1"/>
</dbReference>
<dbReference type="InterPro" id="IPR029044">
    <property type="entry name" value="Nucleotide-diphossugar_trans"/>
</dbReference>
<feature type="domain" description="Glycosyltransferase 2-like" evidence="4">
    <location>
        <begin position="30"/>
        <end position="161"/>
    </location>
</feature>
<dbReference type="GO" id="GO:0016757">
    <property type="term" value="F:glycosyltransferase activity"/>
    <property type="evidence" value="ECO:0007669"/>
    <property type="project" value="UniProtKB-KW"/>
</dbReference>
<dbReference type="InterPro" id="IPR001173">
    <property type="entry name" value="Glyco_trans_2-like"/>
</dbReference>
<dbReference type="AlphaFoldDB" id="D6TMW2"/>
<proteinExistence type="inferred from homology"/>
<name>D6TMW2_KTERA</name>
<dbReference type="eggNOG" id="COG1215">
    <property type="taxonomic scope" value="Bacteria"/>
</dbReference>
<reference evidence="5 6" key="1">
    <citation type="journal article" date="2011" name="Stand. Genomic Sci.">
        <title>Non-contiguous finished genome sequence and contextual data of the filamentous soil bacterium Ktedonobacter racemifer type strain (SOSP1-21).</title>
        <authorList>
            <person name="Chang Y.J."/>
            <person name="Land M."/>
            <person name="Hauser L."/>
            <person name="Chertkov O."/>
            <person name="Del Rio T.G."/>
            <person name="Nolan M."/>
            <person name="Copeland A."/>
            <person name="Tice H."/>
            <person name="Cheng J.F."/>
            <person name="Lucas S."/>
            <person name="Han C."/>
            <person name="Goodwin L."/>
            <person name="Pitluck S."/>
            <person name="Ivanova N."/>
            <person name="Ovchinikova G."/>
            <person name="Pati A."/>
            <person name="Chen A."/>
            <person name="Palaniappan K."/>
            <person name="Mavromatis K."/>
            <person name="Liolios K."/>
            <person name="Brettin T."/>
            <person name="Fiebig A."/>
            <person name="Rohde M."/>
            <person name="Abt B."/>
            <person name="Goker M."/>
            <person name="Detter J.C."/>
            <person name="Woyke T."/>
            <person name="Bristow J."/>
            <person name="Eisen J.A."/>
            <person name="Markowitz V."/>
            <person name="Hugenholtz P."/>
            <person name="Kyrpides N.C."/>
            <person name="Klenk H.P."/>
            <person name="Lapidus A."/>
        </authorList>
    </citation>
    <scope>NUCLEOTIDE SEQUENCE [LARGE SCALE GENOMIC DNA]</scope>
    <source>
        <strain evidence="6">DSM 44963</strain>
    </source>
</reference>
<protein>
    <submittedName>
        <fullName evidence="5">Glycosyl transferase family 2</fullName>
    </submittedName>
</protein>
<keyword evidence="2" id="KW-0328">Glycosyltransferase</keyword>
<evidence type="ECO:0000256" key="3">
    <source>
        <dbReference type="ARBA" id="ARBA00022679"/>
    </source>
</evidence>
<dbReference type="PANTHER" id="PTHR43630:SF1">
    <property type="entry name" value="POLY-BETA-1,6-N-ACETYL-D-GLUCOSAMINE SYNTHASE"/>
    <property type="match status" value="1"/>
</dbReference>
<evidence type="ECO:0000256" key="2">
    <source>
        <dbReference type="ARBA" id="ARBA00022676"/>
    </source>
</evidence>
<organism evidence="5 6">
    <name type="scientific">Ktedonobacter racemifer DSM 44963</name>
    <dbReference type="NCBI Taxonomy" id="485913"/>
    <lineage>
        <taxon>Bacteria</taxon>
        <taxon>Bacillati</taxon>
        <taxon>Chloroflexota</taxon>
        <taxon>Ktedonobacteria</taxon>
        <taxon>Ktedonobacterales</taxon>
        <taxon>Ktedonobacteraceae</taxon>
        <taxon>Ktedonobacter</taxon>
    </lineage>
</organism>
<evidence type="ECO:0000313" key="6">
    <source>
        <dbReference type="Proteomes" id="UP000004508"/>
    </source>
</evidence>
<gene>
    <name evidence="5" type="ORF">Krac_8437</name>
</gene>
<keyword evidence="6" id="KW-1185">Reference proteome</keyword>
<dbReference type="PANTHER" id="PTHR43630">
    <property type="entry name" value="POLY-BETA-1,6-N-ACETYL-D-GLUCOSAMINE SYNTHASE"/>
    <property type="match status" value="1"/>
</dbReference>
<dbReference type="Proteomes" id="UP000004508">
    <property type="component" value="Unassembled WGS sequence"/>
</dbReference>
<dbReference type="OrthoDB" id="9766299at2"/>
<comment type="caution">
    <text evidence="5">The sequence shown here is derived from an EMBL/GenBank/DDBJ whole genome shotgun (WGS) entry which is preliminary data.</text>
</comment>
<accession>D6TMW2</accession>
<evidence type="ECO:0000256" key="1">
    <source>
        <dbReference type="ARBA" id="ARBA00006739"/>
    </source>
</evidence>
<evidence type="ECO:0000313" key="5">
    <source>
        <dbReference type="EMBL" id="EFH87112.1"/>
    </source>
</evidence>
<dbReference type="InParanoid" id="D6TMW2"/>
<dbReference type="Gene3D" id="3.90.550.10">
    <property type="entry name" value="Spore Coat Polysaccharide Biosynthesis Protein SpsA, Chain A"/>
    <property type="match status" value="1"/>
</dbReference>
<keyword evidence="3 5" id="KW-0808">Transferase</keyword>
<dbReference type="RefSeq" id="WP_007911957.1">
    <property type="nucleotide sequence ID" value="NZ_ADVG01000002.1"/>
</dbReference>
<evidence type="ECO:0000259" key="4">
    <source>
        <dbReference type="Pfam" id="PF00535"/>
    </source>
</evidence>
<dbReference type="STRING" id="485913.Krac_8437"/>
<comment type="similarity">
    <text evidence="1">Belongs to the glycosyltransferase 2 family.</text>
</comment>
<dbReference type="EMBL" id="ADVG01000002">
    <property type="protein sequence ID" value="EFH87112.1"/>
    <property type="molecule type" value="Genomic_DNA"/>
</dbReference>